<reference evidence="1" key="1">
    <citation type="submission" date="2021-04" db="EMBL/GenBank/DDBJ databases">
        <authorList>
            <consortium name="Molecular Ecology Group"/>
        </authorList>
    </citation>
    <scope>NUCLEOTIDE SEQUENCE</scope>
</reference>
<protein>
    <submittedName>
        <fullName evidence="1">Uncharacterized protein</fullName>
    </submittedName>
</protein>
<name>A0A8S3YVI2_9EUPU</name>
<proteinExistence type="predicted"/>
<sequence length="338" mass="39800">MCDKTCVDPFLEETIQVVVESQKKCLAKWESWFEENSIRQPVKEEDFTNSKRQQRSMHQRDLSCKVDDCSAAAVKQILKEKVENYDFMIASLELMRDKACVNPFLEETIQVLVQSRKGCHAECESWLEENSIRQPLIEDDFTNSERQQRTMHQRGLSHKVENHSESEVKQILKTQVQDYGFVFASLKAMRDKACVDPFLEETIQVVVQSHESCLAKWESWLKKHSIRQPVKEEDLPSYKRQQHSKRQRDLSRKVDDCTVAAVKQILQEQMLDYRFVIASLELMRKRSCVDLFLEETIQVVTESHKVFFAEWESWLENKSIRQPVKEEDLTGSKRQRCS</sequence>
<keyword evidence="2" id="KW-1185">Reference proteome</keyword>
<accession>A0A8S3YVI2</accession>
<organism evidence="1 2">
    <name type="scientific">Candidula unifasciata</name>
    <dbReference type="NCBI Taxonomy" id="100452"/>
    <lineage>
        <taxon>Eukaryota</taxon>
        <taxon>Metazoa</taxon>
        <taxon>Spiralia</taxon>
        <taxon>Lophotrochozoa</taxon>
        <taxon>Mollusca</taxon>
        <taxon>Gastropoda</taxon>
        <taxon>Heterobranchia</taxon>
        <taxon>Euthyneura</taxon>
        <taxon>Panpulmonata</taxon>
        <taxon>Eupulmonata</taxon>
        <taxon>Stylommatophora</taxon>
        <taxon>Helicina</taxon>
        <taxon>Helicoidea</taxon>
        <taxon>Geomitridae</taxon>
        <taxon>Candidula</taxon>
    </lineage>
</organism>
<dbReference type="AlphaFoldDB" id="A0A8S3YVI2"/>
<dbReference type="EMBL" id="CAJHNH020000858">
    <property type="protein sequence ID" value="CAG5120218.1"/>
    <property type="molecule type" value="Genomic_DNA"/>
</dbReference>
<evidence type="ECO:0000313" key="2">
    <source>
        <dbReference type="Proteomes" id="UP000678393"/>
    </source>
</evidence>
<gene>
    <name evidence="1" type="ORF">CUNI_LOCUS5776</name>
</gene>
<evidence type="ECO:0000313" key="1">
    <source>
        <dbReference type="EMBL" id="CAG5120218.1"/>
    </source>
</evidence>
<dbReference type="Proteomes" id="UP000678393">
    <property type="component" value="Unassembled WGS sequence"/>
</dbReference>
<comment type="caution">
    <text evidence="1">The sequence shown here is derived from an EMBL/GenBank/DDBJ whole genome shotgun (WGS) entry which is preliminary data.</text>
</comment>